<dbReference type="Proteomes" id="UP000270988">
    <property type="component" value="Chromosome"/>
</dbReference>
<gene>
    <name evidence="3" type="ORF">NCTC10918_01814</name>
</gene>
<organism evidence="3 4">
    <name type="scientific">Rothia dentocariosa</name>
    <dbReference type="NCBI Taxonomy" id="2047"/>
    <lineage>
        <taxon>Bacteria</taxon>
        <taxon>Bacillati</taxon>
        <taxon>Actinomycetota</taxon>
        <taxon>Actinomycetes</taxon>
        <taxon>Micrococcales</taxon>
        <taxon>Micrococcaceae</taxon>
        <taxon>Rothia</taxon>
    </lineage>
</organism>
<protein>
    <recommendedName>
        <fullName evidence="5">Tat pathway signal sequence domain protein</fullName>
    </recommendedName>
</protein>
<reference evidence="3 4" key="1">
    <citation type="submission" date="2018-12" db="EMBL/GenBank/DDBJ databases">
        <authorList>
            <consortium name="Pathogen Informatics"/>
        </authorList>
    </citation>
    <scope>NUCLEOTIDE SEQUENCE [LARGE SCALE GENOMIC DNA]</scope>
    <source>
        <strain evidence="3 4">NCTC10918</strain>
    </source>
</reference>
<evidence type="ECO:0000256" key="2">
    <source>
        <dbReference type="SAM" id="SignalP"/>
    </source>
</evidence>
<dbReference type="PROSITE" id="PS51318">
    <property type="entry name" value="TAT"/>
    <property type="match status" value="1"/>
</dbReference>
<feature type="signal peptide" evidence="2">
    <location>
        <begin position="1"/>
        <end position="32"/>
    </location>
</feature>
<evidence type="ECO:0000313" key="4">
    <source>
        <dbReference type="Proteomes" id="UP000270988"/>
    </source>
</evidence>
<proteinExistence type="predicted"/>
<keyword evidence="2" id="KW-0732">Signal</keyword>
<dbReference type="EMBL" id="LR134521">
    <property type="protein sequence ID" value="VEJ30530.1"/>
    <property type="molecule type" value="Genomic_DNA"/>
</dbReference>
<name>A0A3S5AH04_9MICC</name>
<evidence type="ECO:0008006" key="5">
    <source>
        <dbReference type="Google" id="ProtNLM"/>
    </source>
</evidence>
<feature type="chain" id="PRO_5018541991" description="Tat pathway signal sequence domain protein" evidence="2">
    <location>
        <begin position="33"/>
        <end position="251"/>
    </location>
</feature>
<evidence type="ECO:0000313" key="3">
    <source>
        <dbReference type="EMBL" id="VEJ30530.1"/>
    </source>
</evidence>
<feature type="region of interest" description="Disordered" evidence="1">
    <location>
        <begin position="128"/>
        <end position="156"/>
    </location>
</feature>
<dbReference type="InterPro" id="IPR006311">
    <property type="entry name" value="TAT_signal"/>
</dbReference>
<accession>A0A3S5AH04</accession>
<evidence type="ECO:0000256" key="1">
    <source>
        <dbReference type="SAM" id="MobiDB-lite"/>
    </source>
</evidence>
<dbReference type="AlphaFoldDB" id="A0A3S5AH04"/>
<sequence>MKYMVNRRNAVRLTTAAGVSAIFAGAGTAAQAASPNAKRNSLDLALDTFFGGHQSLQPAHSGGSQAAAKPKTKYRTADEHLDAILEKLLQVPDYLQRADPKTYPNFEAELDKYLDGITVLNPRNYPRDYGYDTEKANSKPDHTSNKSGKSDRAVAKMDTLDDSTSKAEPVFDLWGCIAAVAALVAEYGLPVMKVIGWIRKGKELYGSVAGLVRAIKSGKIFKDPVEDISEDGAKLLEALLGLDGVKTACFS</sequence>